<dbReference type="InterPro" id="IPR005829">
    <property type="entry name" value="Sugar_transporter_CS"/>
</dbReference>
<evidence type="ECO:0000256" key="1">
    <source>
        <dbReference type="ARBA" id="ARBA00004651"/>
    </source>
</evidence>
<dbReference type="InterPro" id="IPR011701">
    <property type="entry name" value="MFS"/>
</dbReference>
<evidence type="ECO:0000313" key="8">
    <source>
        <dbReference type="Proteomes" id="UP000184363"/>
    </source>
</evidence>
<dbReference type="InterPro" id="IPR036259">
    <property type="entry name" value="MFS_trans_sf"/>
</dbReference>
<sequence>MQAEAVAGPGKEGALALVLGLGAAASLVANPVFGALCDRARSRFGGRVPWVAAGFAGGAAGLVLLAGARRWWPVLGWCVVQAALNAAHAAPSATVPDQVPVRQRGTAAGWSGLALIVGVAIDTRLAHLGDAAAPGYLGCAAFLLLAGLPFVLSRPRARPVAPTRSEWRSFLAGFWIDPRRHPDSGWAWVTRFLVDLGTAIALPYLYFLADVVHVAGSKTAVTIATGVNLAAVLVASLVSGIASDRLGRRRAFVCGGALLMACAAVLMACWLTWSGVLVAAVLLGLGFDTCSAVDFALLTQVLPAAADRARDLGVLNIASSLPQVLAPVVAAALVTGPGGYAALCGVPAVVGAVGAVLVYRIRSVR</sequence>
<dbReference type="SUPFAM" id="SSF103473">
    <property type="entry name" value="MFS general substrate transporter"/>
    <property type="match status" value="1"/>
</dbReference>
<feature type="transmembrane region" description="Helical" evidence="5">
    <location>
        <begin position="133"/>
        <end position="152"/>
    </location>
</feature>
<proteinExistence type="predicted"/>
<dbReference type="PANTHER" id="PTHR23528">
    <property type="match status" value="1"/>
</dbReference>
<keyword evidence="3 5" id="KW-1133">Transmembrane helix</keyword>
<dbReference type="STRING" id="1848.SAMN05443637_104263"/>
<dbReference type="Gene3D" id="1.20.1250.20">
    <property type="entry name" value="MFS general substrate transporter like domains"/>
    <property type="match status" value="2"/>
</dbReference>
<dbReference type="Pfam" id="PF07690">
    <property type="entry name" value="MFS_1"/>
    <property type="match status" value="1"/>
</dbReference>
<feature type="transmembrane region" description="Helical" evidence="5">
    <location>
        <begin position="188"/>
        <end position="207"/>
    </location>
</feature>
<dbReference type="Proteomes" id="UP000184363">
    <property type="component" value="Unassembled WGS sequence"/>
</dbReference>
<evidence type="ECO:0000259" key="6">
    <source>
        <dbReference type="PROSITE" id="PS50850"/>
    </source>
</evidence>
<accession>A0A1M6RA26</accession>
<feature type="transmembrane region" description="Helical" evidence="5">
    <location>
        <begin position="48"/>
        <end position="68"/>
    </location>
</feature>
<name>A0A1M6RA26_PSETH</name>
<comment type="subcellular location">
    <subcellularLocation>
        <location evidence="1">Cell membrane</location>
        <topology evidence="1">Multi-pass membrane protein</topology>
    </subcellularLocation>
</comment>
<dbReference type="GO" id="GO:0005886">
    <property type="term" value="C:plasma membrane"/>
    <property type="evidence" value="ECO:0007669"/>
    <property type="project" value="UniProtKB-SubCell"/>
</dbReference>
<gene>
    <name evidence="7" type="ORF">SAMN05443637_104263</name>
</gene>
<dbReference type="EMBL" id="FRAP01000004">
    <property type="protein sequence ID" value="SHK29311.1"/>
    <property type="molecule type" value="Genomic_DNA"/>
</dbReference>
<evidence type="ECO:0000256" key="2">
    <source>
        <dbReference type="ARBA" id="ARBA00022692"/>
    </source>
</evidence>
<dbReference type="RefSeq" id="WP_143172019.1">
    <property type="nucleotide sequence ID" value="NZ_CALGVN010000026.1"/>
</dbReference>
<feature type="transmembrane region" description="Helical" evidence="5">
    <location>
        <begin position="279"/>
        <end position="302"/>
    </location>
</feature>
<keyword evidence="4 5" id="KW-0472">Membrane</keyword>
<keyword evidence="8" id="KW-1185">Reference proteome</keyword>
<evidence type="ECO:0000256" key="5">
    <source>
        <dbReference type="SAM" id="Phobius"/>
    </source>
</evidence>
<evidence type="ECO:0000313" key="7">
    <source>
        <dbReference type="EMBL" id="SHK29311.1"/>
    </source>
</evidence>
<dbReference type="AlphaFoldDB" id="A0A1M6RA26"/>
<feature type="transmembrane region" description="Helical" evidence="5">
    <location>
        <begin position="219"/>
        <end position="239"/>
    </location>
</feature>
<reference evidence="7 8" key="1">
    <citation type="submission" date="2016-11" db="EMBL/GenBank/DDBJ databases">
        <authorList>
            <person name="Jaros S."/>
            <person name="Januszkiewicz K."/>
            <person name="Wedrychowicz H."/>
        </authorList>
    </citation>
    <scope>NUCLEOTIDE SEQUENCE [LARGE SCALE GENOMIC DNA]</scope>
    <source>
        <strain evidence="7 8">DSM 43832</strain>
    </source>
</reference>
<feature type="domain" description="Major facilitator superfamily (MFS) profile" evidence="6">
    <location>
        <begin position="183"/>
        <end position="365"/>
    </location>
</feature>
<dbReference type="OrthoDB" id="7584869at2"/>
<protein>
    <submittedName>
        <fullName evidence="7">Major Facilitator Superfamily protein</fullName>
    </submittedName>
</protein>
<feature type="transmembrane region" description="Helical" evidence="5">
    <location>
        <begin position="314"/>
        <end position="334"/>
    </location>
</feature>
<dbReference type="GO" id="GO:0022857">
    <property type="term" value="F:transmembrane transporter activity"/>
    <property type="evidence" value="ECO:0007669"/>
    <property type="project" value="InterPro"/>
</dbReference>
<dbReference type="InterPro" id="IPR020846">
    <property type="entry name" value="MFS_dom"/>
</dbReference>
<evidence type="ECO:0000256" key="3">
    <source>
        <dbReference type="ARBA" id="ARBA00022989"/>
    </source>
</evidence>
<evidence type="ECO:0000256" key="4">
    <source>
        <dbReference type="ARBA" id="ARBA00023136"/>
    </source>
</evidence>
<organism evidence="7 8">
    <name type="scientific">Pseudonocardia thermophila</name>
    <dbReference type="NCBI Taxonomy" id="1848"/>
    <lineage>
        <taxon>Bacteria</taxon>
        <taxon>Bacillati</taxon>
        <taxon>Actinomycetota</taxon>
        <taxon>Actinomycetes</taxon>
        <taxon>Pseudonocardiales</taxon>
        <taxon>Pseudonocardiaceae</taxon>
        <taxon>Pseudonocardia</taxon>
    </lineage>
</organism>
<feature type="transmembrane region" description="Helical" evidence="5">
    <location>
        <begin position="340"/>
        <end position="359"/>
    </location>
</feature>
<keyword evidence="2 5" id="KW-0812">Transmembrane</keyword>
<dbReference type="PROSITE" id="PS50850">
    <property type="entry name" value="MFS"/>
    <property type="match status" value="1"/>
</dbReference>
<dbReference type="PROSITE" id="PS00216">
    <property type="entry name" value="SUGAR_TRANSPORT_1"/>
    <property type="match status" value="1"/>
</dbReference>
<feature type="transmembrane region" description="Helical" evidence="5">
    <location>
        <begin position="14"/>
        <end position="36"/>
    </location>
</feature>
<dbReference type="PANTHER" id="PTHR23528:SF1">
    <property type="entry name" value="MAJOR FACILITATOR SUPERFAMILY (MFS) PROFILE DOMAIN-CONTAINING PROTEIN"/>
    <property type="match status" value="1"/>
</dbReference>
<feature type="transmembrane region" description="Helical" evidence="5">
    <location>
        <begin position="251"/>
        <end position="273"/>
    </location>
</feature>